<dbReference type="PROSITE" id="PS52002">
    <property type="entry name" value="SM"/>
    <property type="match status" value="1"/>
</dbReference>
<dbReference type="GO" id="GO:1990904">
    <property type="term" value="C:ribonucleoprotein complex"/>
    <property type="evidence" value="ECO:0007669"/>
    <property type="project" value="UniProtKB-KW"/>
</dbReference>
<dbReference type="GO" id="GO:0009630">
    <property type="term" value="P:gravitropism"/>
    <property type="evidence" value="ECO:0007669"/>
    <property type="project" value="InterPro"/>
</dbReference>
<organism evidence="12 13">
    <name type="scientific">Phaseolus coccineus</name>
    <name type="common">Scarlet runner bean</name>
    <name type="synonym">Phaseolus multiflorus</name>
    <dbReference type="NCBI Taxonomy" id="3886"/>
    <lineage>
        <taxon>Eukaryota</taxon>
        <taxon>Viridiplantae</taxon>
        <taxon>Streptophyta</taxon>
        <taxon>Embryophyta</taxon>
        <taxon>Tracheophyta</taxon>
        <taxon>Spermatophyta</taxon>
        <taxon>Magnoliopsida</taxon>
        <taxon>eudicotyledons</taxon>
        <taxon>Gunneridae</taxon>
        <taxon>Pentapetalae</taxon>
        <taxon>rosids</taxon>
        <taxon>fabids</taxon>
        <taxon>Fabales</taxon>
        <taxon>Fabaceae</taxon>
        <taxon>Papilionoideae</taxon>
        <taxon>50 kb inversion clade</taxon>
        <taxon>NPAAA clade</taxon>
        <taxon>indigoferoid/millettioid clade</taxon>
        <taxon>Phaseoleae</taxon>
        <taxon>Phaseolus</taxon>
    </lineage>
</organism>
<dbReference type="FunFam" id="2.30.30.100:FF:000029">
    <property type="entry name" value="U6 snRNA-associated Sm-like protein LSm1"/>
    <property type="match status" value="1"/>
</dbReference>
<dbReference type="AlphaFoldDB" id="A0AAN9P2R3"/>
<feature type="region of interest" description="Disordered" evidence="10">
    <location>
        <begin position="61"/>
        <end position="90"/>
    </location>
</feature>
<dbReference type="GO" id="GO:0003723">
    <property type="term" value="F:RNA binding"/>
    <property type="evidence" value="ECO:0007669"/>
    <property type="project" value="UniProtKB-KW"/>
</dbReference>
<dbReference type="Gene3D" id="2.30.30.100">
    <property type="match status" value="1"/>
</dbReference>
<dbReference type="PANTHER" id="PTHR34045">
    <property type="entry name" value="OS03G0406300 PROTEIN"/>
    <property type="match status" value="1"/>
</dbReference>
<evidence type="ECO:0000256" key="8">
    <source>
        <dbReference type="ARBA" id="ARBA00024198"/>
    </source>
</evidence>
<feature type="compositionally biased region" description="Acidic residues" evidence="10">
    <location>
        <begin position="79"/>
        <end position="89"/>
    </location>
</feature>
<comment type="similarity">
    <text evidence="8">Belongs to the LAZY family.</text>
</comment>
<evidence type="ECO:0000256" key="10">
    <source>
        <dbReference type="SAM" id="MobiDB-lite"/>
    </source>
</evidence>
<evidence type="ECO:0000313" key="13">
    <source>
        <dbReference type="Proteomes" id="UP001374584"/>
    </source>
</evidence>
<evidence type="ECO:0000256" key="6">
    <source>
        <dbReference type="ARBA" id="ARBA00022884"/>
    </source>
</evidence>
<protein>
    <recommendedName>
        <fullName evidence="11">Sm domain-containing protein</fullName>
    </recommendedName>
</protein>
<dbReference type="InterPro" id="IPR044683">
    <property type="entry name" value="LAZY"/>
</dbReference>
<keyword evidence="7" id="KW-0687">Ribonucleoprotein</keyword>
<keyword evidence="6" id="KW-0694">RNA-binding</keyword>
<feature type="domain" description="Sm" evidence="11">
    <location>
        <begin position="269"/>
        <end position="344"/>
    </location>
</feature>
<dbReference type="GO" id="GO:0042538">
    <property type="term" value="P:hyperosmotic salinity response"/>
    <property type="evidence" value="ECO:0007669"/>
    <property type="project" value="UniProtKB-ARBA"/>
</dbReference>
<evidence type="ECO:0000256" key="3">
    <source>
        <dbReference type="ARBA" id="ARBA00022490"/>
    </source>
</evidence>
<keyword evidence="13" id="KW-1185">Reference proteome</keyword>
<sequence length="387" mass="44161">MGIAFSRDARFLSWMQNKLGGKQVSRKPNTHTSATYHAKQEPREEFSDWPHGLLAIGTFGNNSEIKENSDDQNAQEDPSSSEEIADFTPEEIGNLQKELTKLLRRKPNVEKEISELPLDRFLNCPSSLEVDRRISNALCSESDDKEEDIEKTLSVIIDKCKDICAHNRKKTIGKKSISFLLKKIFVCRSGFAPTPSLRDTLQESRMEKLLRTMLHKTIYTQNSSRTSLMTKCIDDKKMTRKRSDDESDEKTGDGCKWVKTDSECPEDIYLSTSLASYLDKKLLVLLRDGRKLMGTLRSFDQFANAVLEGACERVIVGELYCDIPLGLYVIRGENVVLIGELDLEREELPEHMTRVSTAEIKRAQKAEREASDLKGTMRKRMEFLDFD</sequence>
<dbReference type="InterPro" id="IPR001163">
    <property type="entry name" value="Sm_dom_euk/arc"/>
</dbReference>
<name>A0AAN9P2R3_PHACN</name>
<dbReference type="GO" id="GO:0006397">
    <property type="term" value="P:mRNA processing"/>
    <property type="evidence" value="ECO:0007669"/>
    <property type="project" value="UniProtKB-KW"/>
</dbReference>
<evidence type="ECO:0000256" key="4">
    <source>
        <dbReference type="ARBA" id="ARBA00022604"/>
    </source>
</evidence>
<dbReference type="InterPro" id="IPR010920">
    <property type="entry name" value="LSM_dom_sf"/>
</dbReference>
<dbReference type="PANTHER" id="PTHR34045:SF3">
    <property type="entry name" value="PROTEIN LAZY 4"/>
    <property type="match status" value="1"/>
</dbReference>
<keyword evidence="3" id="KW-0963">Cytoplasm</keyword>
<evidence type="ECO:0000256" key="7">
    <source>
        <dbReference type="ARBA" id="ARBA00023274"/>
    </source>
</evidence>
<comment type="subcellular location">
    <subcellularLocation>
        <location evidence="1">Cytoplasm</location>
        <location evidence="1">P-body</location>
    </subcellularLocation>
</comment>
<keyword evidence="4" id="KW-0341">Growth regulation</keyword>
<dbReference type="GO" id="GO:0040008">
    <property type="term" value="P:regulation of growth"/>
    <property type="evidence" value="ECO:0007669"/>
    <property type="project" value="InterPro"/>
</dbReference>
<proteinExistence type="inferred from homology"/>
<dbReference type="EMBL" id="JAYMYR010000001">
    <property type="protein sequence ID" value="KAK7381877.1"/>
    <property type="molecule type" value="Genomic_DNA"/>
</dbReference>
<comment type="similarity">
    <text evidence="2">Belongs to the snRNP Sm proteins family.</text>
</comment>
<feature type="region of interest" description="Disordered" evidence="10">
    <location>
        <begin position="21"/>
        <end position="44"/>
    </location>
</feature>
<dbReference type="GO" id="GO:0000932">
    <property type="term" value="C:P-body"/>
    <property type="evidence" value="ECO:0007669"/>
    <property type="project" value="UniProtKB-SubCell"/>
</dbReference>
<dbReference type="InterPro" id="IPR047575">
    <property type="entry name" value="Sm"/>
</dbReference>
<dbReference type="CDD" id="cd01728">
    <property type="entry name" value="LSm1"/>
    <property type="match status" value="1"/>
</dbReference>
<comment type="caution">
    <text evidence="12">The sequence shown here is derived from an EMBL/GenBank/DDBJ whole genome shotgun (WGS) entry which is preliminary data.</text>
</comment>
<evidence type="ECO:0000256" key="9">
    <source>
        <dbReference type="ARBA" id="ARBA00058260"/>
    </source>
</evidence>
<dbReference type="Pfam" id="PF01423">
    <property type="entry name" value="LSM"/>
    <property type="match status" value="1"/>
</dbReference>
<dbReference type="InterPro" id="IPR034104">
    <property type="entry name" value="Lsm1"/>
</dbReference>
<dbReference type="Proteomes" id="UP001374584">
    <property type="component" value="Unassembled WGS sequence"/>
</dbReference>
<comment type="function">
    <text evidence="9">Component of the cytoplasmic LSM1-LSM7 complex which is involved in mRNA degradation by promoting decapping and leading to accurate 5'-3' mRNA decay. LSM1A and LSM1B are essential for the formation of the cytoplasmic LSM1-LSM7 complex which regulates developmental gene expression by the decapping of specific development-related transcripts. Required for P-body formation during heat stress.</text>
</comment>
<dbReference type="GO" id="GO:0009631">
    <property type="term" value="P:cold acclimation"/>
    <property type="evidence" value="ECO:0007669"/>
    <property type="project" value="UniProtKB-ARBA"/>
</dbReference>
<evidence type="ECO:0000256" key="5">
    <source>
        <dbReference type="ARBA" id="ARBA00022664"/>
    </source>
</evidence>
<keyword evidence="5" id="KW-0507">mRNA processing</keyword>
<evidence type="ECO:0000313" key="12">
    <source>
        <dbReference type="EMBL" id="KAK7381877.1"/>
    </source>
</evidence>
<gene>
    <name evidence="12" type="ORF">VNO80_00426</name>
</gene>
<dbReference type="SUPFAM" id="SSF50182">
    <property type="entry name" value="Sm-like ribonucleoproteins"/>
    <property type="match status" value="1"/>
</dbReference>
<evidence type="ECO:0000259" key="11">
    <source>
        <dbReference type="PROSITE" id="PS52002"/>
    </source>
</evidence>
<reference evidence="12 13" key="1">
    <citation type="submission" date="2024-01" db="EMBL/GenBank/DDBJ databases">
        <title>The genomes of 5 underutilized Papilionoideae crops provide insights into root nodulation and disease resistanc.</title>
        <authorList>
            <person name="Jiang F."/>
        </authorList>
    </citation>
    <scope>NUCLEOTIDE SEQUENCE [LARGE SCALE GENOMIC DNA]</scope>
    <source>
        <strain evidence="12">JINMINGXINNONG_FW02</strain>
        <tissue evidence="12">Leaves</tissue>
    </source>
</reference>
<dbReference type="SMART" id="SM00651">
    <property type="entry name" value="Sm"/>
    <property type="match status" value="1"/>
</dbReference>
<accession>A0AAN9P2R3</accession>
<evidence type="ECO:0000256" key="2">
    <source>
        <dbReference type="ARBA" id="ARBA00006850"/>
    </source>
</evidence>
<evidence type="ECO:0000256" key="1">
    <source>
        <dbReference type="ARBA" id="ARBA00004201"/>
    </source>
</evidence>
<dbReference type="GO" id="GO:0000956">
    <property type="term" value="P:nuclear-transcribed mRNA catabolic process"/>
    <property type="evidence" value="ECO:0007669"/>
    <property type="project" value="InterPro"/>
</dbReference>